<dbReference type="SUPFAM" id="SSF51161">
    <property type="entry name" value="Trimeric LpxA-like enzymes"/>
    <property type="match status" value="1"/>
</dbReference>
<dbReference type="Gene3D" id="2.160.10.10">
    <property type="entry name" value="Hexapeptide repeat proteins"/>
    <property type="match status" value="1"/>
</dbReference>
<evidence type="ECO:0000313" key="2">
    <source>
        <dbReference type="Proteomes" id="UP001652442"/>
    </source>
</evidence>
<keyword evidence="2" id="KW-1185">Reference proteome</keyword>
<organism evidence="1 2">
    <name type="scientific">Brotonthovivens ammoniilytica</name>
    <dbReference type="NCBI Taxonomy" id="2981725"/>
    <lineage>
        <taxon>Bacteria</taxon>
        <taxon>Bacillati</taxon>
        <taxon>Bacillota</taxon>
        <taxon>Clostridia</taxon>
        <taxon>Lachnospirales</taxon>
        <taxon>Lachnospiraceae</taxon>
        <taxon>Brotonthovivens</taxon>
    </lineage>
</organism>
<reference evidence="1 2" key="1">
    <citation type="journal article" date="2021" name="ISME Commun">
        <title>Automated analysis of genomic sequences facilitates high-throughput and comprehensive description of bacteria.</title>
        <authorList>
            <person name="Hitch T.C.A."/>
        </authorList>
    </citation>
    <scope>NUCLEOTIDE SEQUENCE [LARGE SCALE GENOMIC DNA]</scope>
    <source>
        <strain evidence="1 2">Sanger_109</strain>
    </source>
</reference>
<name>A0ABT2TF51_9FIRM</name>
<dbReference type="RefSeq" id="WP_158423699.1">
    <property type="nucleotide sequence ID" value="NZ_JAOQJQ010000001.1"/>
</dbReference>
<proteinExistence type="predicted"/>
<dbReference type="EMBL" id="JAOQJQ010000001">
    <property type="protein sequence ID" value="MCU6760818.1"/>
    <property type="molecule type" value="Genomic_DNA"/>
</dbReference>
<sequence length="206" mass="23643">MKYIIIIHKNNREYIVDSYPNLIIETDENTKDNIIHIYDTVKFQEKSLFMLKGIRGNFYFMPNTIFEGVEIRTGPGCFEQNLIVKNNNYFEKNFEIALTTDFSSLLIGANCYFKRNVEIWVGDGHAIINKTNMHALNCNEWNLEISDKVLIEHNVVLLKKAKIGGGSVVKSNSVITKDFSNSSEVMLEGVPAKIVKENIVWMRGKE</sequence>
<dbReference type="InterPro" id="IPR051159">
    <property type="entry name" value="Hexapeptide_acetyltransf"/>
</dbReference>
<evidence type="ECO:0000313" key="1">
    <source>
        <dbReference type="EMBL" id="MCU6760818.1"/>
    </source>
</evidence>
<accession>A0ABT2TF51</accession>
<dbReference type="PANTHER" id="PTHR23416">
    <property type="entry name" value="SIALIC ACID SYNTHASE-RELATED"/>
    <property type="match status" value="1"/>
</dbReference>
<protein>
    <submittedName>
        <fullName evidence="1">Uncharacterized protein</fullName>
    </submittedName>
</protein>
<dbReference type="InterPro" id="IPR011004">
    <property type="entry name" value="Trimer_LpxA-like_sf"/>
</dbReference>
<gene>
    <name evidence="1" type="ORF">OCV88_00530</name>
</gene>
<comment type="caution">
    <text evidence="1">The sequence shown here is derived from an EMBL/GenBank/DDBJ whole genome shotgun (WGS) entry which is preliminary data.</text>
</comment>
<dbReference type="Proteomes" id="UP001652442">
    <property type="component" value="Unassembled WGS sequence"/>
</dbReference>